<name>A0A9N9IZ81_9GLOM</name>
<dbReference type="OrthoDB" id="2430711at2759"/>
<dbReference type="EMBL" id="CAJVQA010018872">
    <property type="protein sequence ID" value="CAG8756386.1"/>
    <property type="molecule type" value="Genomic_DNA"/>
</dbReference>
<comment type="caution">
    <text evidence="1">The sequence shown here is derived from an EMBL/GenBank/DDBJ whole genome shotgun (WGS) entry which is preliminary data.</text>
</comment>
<organism evidence="1 2">
    <name type="scientific">Cetraspora pellucida</name>
    <dbReference type="NCBI Taxonomy" id="1433469"/>
    <lineage>
        <taxon>Eukaryota</taxon>
        <taxon>Fungi</taxon>
        <taxon>Fungi incertae sedis</taxon>
        <taxon>Mucoromycota</taxon>
        <taxon>Glomeromycotina</taxon>
        <taxon>Glomeromycetes</taxon>
        <taxon>Diversisporales</taxon>
        <taxon>Gigasporaceae</taxon>
        <taxon>Cetraspora</taxon>
    </lineage>
</organism>
<proteinExistence type="predicted"/>
<dbReference type="AlphaFoldDB" id="A0A9N9IZ81"/>
<evidence type="ECO:0000313" key="1">
    <source>
        <dbReference type="EMBL" id="CAG8756386.1"/>
    </source>
</evidence>
<sequence length="127" mass="15174">MRPVGFYNIFTYYDLGITYLKEILQQDVYKIEPRNTKGHRKHNVVVHKLISQLVPLKKELKEDQQKNNILQNNQIENNNNTTNKLYEQTGIKCQCRVTNNNEKIFLKELLKFDIFSEDKTIKMLEKI</sequence>
<dbReference type="Proteomes" id="UP000789759">
    <property type="component" value="Unassembled WGS sequence"/>
</dbReference>
<accession>A0A9N9IZ81</accession>
<gene>
    <name evidence="1" type="ORF">CPELLU_LOCUS15028</name>
</gene>
<evidence type="ECO:0000313" key="2">
    <source>
        <dbReference type="Proteomes" id="UP000789759"/>
    </source>
</evidence>
<keyword evidence="2" id="KW-1185">Reference proteome</keyword>
<reference evidence="1" key="1">
    <citation type="submission" date="2021-06" db="EMBL/GenBank/DDBJ databases">
        <authorList>
            <person name="Kallberg Y."/>
            <person name="Tangrot J."/>
            <person name="Rosling A."/>
        </authorList>
    </citation>
    <scope>NUCLEOTIDE SEQUENCE</scope>
    <source>
        <strain evidence="1">FL966</strain>
    </source>
</reference>
<protein>
    <submittedName>
        <fullName evidence="1">1988_t:CDS:1</fullName>
    </submittedName>
</protein>